<dbReference type="Pfam" id="PF04263">
    <property type="entry name" value="TPK_catalytic"/>
    <property type="match status" value="1"/>
</dbReference>
<dbReference type="InterPro" id="IPR007373">
    <property type="entry name" value="Thiamin_PyroPKinase_B1-bd"/>
</dbReference>
<evidence type="ECO:0000256" key="2">
    <source>
        <dbReference type="ARBA" id="ARBA00022741"/>
    </source>
</evidence>
<dbReference type="GO" id="GO:0004788">
    <property type="term" value="F:thiamine diphosphokinase activity"/>
    <property type="evidence" value="ECO:0007669"/>
    <property type="project" value="UniProtKB-UniRule"/>
</dbReference>
<keyword evidence="1 8" id="KW-0808">Transferase</keyword>
<dbReference type="Gene3D" id="3.40.50.10240">
    <property type="entry name" value="Thiamin pyrophosphokinase, catalytic domain"/>
    <property type="match status" value="1"/>
</dbReference>
<name>A0A858SWP8_9RHOB</name>
<dbReference type="RefSeq" id="WP_169641272.1">
    <property type="nucleotide sequence ID" value="NZ_CP048788.1"/>
</dbReference>
<evidence type="ECO:0000313" key="8">
    <source>
        <dbReference type="EMBL" id="QJF52053.1"/>
    </source>
</evidence>
<accession>A0A858SWP8</accession>
<dbReference type="GO" id="GO:0005524">
    <property type="term" value="F:ATP binding"/>
    <property type="evidence" value="ECO:0007669"/>
    <property type="project" value="UniProtKB-KW"/>
</dbReference>
<dbReference type="InterPro" id="IPR053149">
    <property type="entry name" value="TPK"/>
</dbReference>
<dbReference type="Pfam" id="PF04265">
    <property type="entry name" value="TPK_B1_binding"/>
    <property type="match status" value="1"/>
</dbReference>
<feature type="domain" description="Thiamin pyrophosphokinase catalytic" evidence="6">
    <location>
        <begin position="31"/>
        <end position="119"/>
    </location>
</feature>
<organism evidence="8 9">
    <name type="scientific">Roseobacter ponti</name>
    <dbReference type="NCBI Taxonomy" id="1891787"/>
    <lineage>
        <taxon>Bacteria</taxon>
        <taxon>Pseudomonadati</taxon>
        <taxon>Pseudomonadota</taxon>
        <taxon>Alphaproteobacteria</taxon>
        <taxon>Rhodobacterales</taxon>
        <taxon>Roseobacteraceae</taxon>
        <taxon>Roseobacter</taxon>
    </lineage>
</organism>
<feature type="domain" description="Thiamin pyrophosphokinase thiamin-binding" evidence="7">
    <location>
        <begin position="146"/>
        <end position="191"/>
    </location>
</feature>
<dbReference type="InterPro" id="IPR006282">
    <property type="entry name" value="Thi_PPkinase"/>
</dbReference>
<evidence type="ECO:0000259" key="6">
    <source>
        <dbReference type="Pfam" id="PF04263"/>
    </source>
</evidence>
<dbReference type="NCBIfam" id="TIGR01378">
    <property type="entry name" value="thi_PPkinase"/>
    <property type="match status" value="1"/>
</dbReference>
<evidence type="ECO:0000313" key="9">
    <source>
        <dbReference type="Proteomes" id="UP000503308"/>
    </source>
</evidence>
<dbReference type="GO" id="GO:0009229">
    <property type="term" value="P:thiamine diphosphate biosynthetic process"/>
    <property type="evidence" value="ECO:0007669"/>
    <property type="project" value="InterPro"/>
</dbReference>
<evidence type="ECO:0000256" key="5">
    <source>
        <dbReference type="NCBIfam" id="TIGR01378"/>
    </source>
</evidence>
<evidence type="ECO:0000256" key="4">
    <source>
        <dbReference type="ARBA" id="ARBA00022840"/>
    </source>
</evidence>
<dbReference type="GO" id="GO:0006772">
    <property type="term" value="P:thiamine metabolic process"/>
    <property type="evidence" value="ECO:0007669"/>
    <property type="project" value="UniProtKB-UniRule"/>
</dbReference>
<dbReference type="SUPFAM" id="SSF63862">
    <property type="entry name" value="Thiamin pyrophosphokinase, substrate-binding domain"/>
    <property type="match status" value="1"/>
</dbReference>
<proteinExistence type="predicted"/>
<dbReference type="GO" id="GO:0030975">
    <property type="term" value="F:thiamine binding"/>
    <property type="evidence" value="ECO:0007669"/>
    <property type="project" value="InterPro"/>
</dbReference>
<evidence type="ECO:0000259" key="7">
    <source>
        <dbReference type="Pfam" id="PF04265"/>
    </source>
</evidence>
<gene>
    <name evidence="8" type="ORF">G3256_13195</name>
</gene>
<dbReference type="InterPro" id="IPR036371">
    <property type="entry name" value="TPK_B1-bd_sf"/>
</dbReference>
<keyword evidence="4" id="KW-0067">ATP-binding</keyword>
<dbReference type="AlphaFoldDB" id="A0A858SWP8"/>
<dbReference type="Proteomes" id="UP000503308">
    <property type="component" value="Chromosome"/>
</dbReference>
<dbReference type="EMBL" id="CP048788">
    <property type="protein sequence ID" value="QJF52053.1"/>
    <property type="molecule type" value="Genomic_DNA"/>
</dbReference>
<protein>
    <recommendedName>
        <fullName evidence="5">Thiamine diphosphokinase</fullName>
        <ecNumber evidence="5">2.7.6.2</ecNumber>
    </recommendedName>
</protein>
<evidence type="ECO:0000256" key="1">
    <source>
        <dbReference type="ARBA" id="ARBA00022679"/>
    </source>
</evidence>
<keyword evidence="2" id="KW-0547">Nucleotide-binding</keyword>
<dbReference type="CDD" id="cd07995">
    <property type="entry name" value="TPK"/>
    <property type="match status" value="1"/>
</dbReference>
<dbReference type="SUPFAM" id="SSF63999">
    <property type="entry name" value="Thiamin pyrophosphokinase, catalytic domain"/>
    <property type="match status" value="1"/>
</dbReference>
<reference evidence="8 9" key="1">
    <citation type="submission" date="2020-02" db="EMBL/GenBank/DDBJ databases">
        <title>Genome sequence of Roseobacter ponti.</title>
        <authorList>
            <person name="Hollensteiner J."/>
            <person name="Schneider D."/>
            <person name="Poehlein A."/>
            <person name="Daniel R."/>
        </authorList>
    </citation>
    <scope>NUCLEOTIDE SEQUENCE [LARGE SCALE GENOMIC DNA]</scope>
    <source>
        <strain evidence="8 9">DSM 106830</strain>
    </source>
</reference>
<dbReference type="InterPro" id="IPR036759">
    <property type="entry name" value="TPK_catalytic_sf"/>
</dbReference>
<evidence type="ECO:0000256" key="3">
    <source>
        <dbReference type="ARBA" id="ARBA00022777"/>
    </source>
</evidence>
<dbReference type="PANTHER" id="PTHR41299">
    <property type="entry name" value="THIAMINE PYROPHOSPHOKINASE"/>
    <property type="match status" value="1"/>
</dbReference>
<sequence>MKNTIVESHLPVTLVGGGSVGAGDLAAATDLAPVCVAADGGADAALGAGYVPVAVIGDMDSISPAGLAQIPPENRHPVTEQDSTDFDKALRNINAPLIIAVGFSGGRTDHQLAALSTMVVRCDSPVVLLTERDVVFLCPPQMSLRMEAGTRVSLFPMGPVTGRSQGLKWPVAGISFEPGKRAGTSNLATGDLELEMHAPLMLCLLPREFLGAVAALFTQLPAQGRWPARAERHRDLPPSL</sequence>
<dbReference type="InterPro" id="IPR007371">
    <property type="entry name" value="TPK_catalytic"/>
</dbReference>
<keyword evidence="9" id="KW-1185">Reference proteome</keyword>
<dbReference type="GO" id="GO:0016301">
    <property type="term" value="F:kinase activity"/>
    <property type="evidence" value="ECO:0007669"/>
    <property type="project" value="UniProtKB-KW"/>
</dbReference>
<dbReference type="EC" id="2.7.6.2" evidence="5"/>
<dbReference type="KEGG" id="rpon:G3256_13195"/>
<keyword evidence="3 8" id="KW-0418">Kinase</keyword>
<dbReference type="PANTHER" id="PTHR41299:SF1">
    <property type="entry name" value="THIAMINE PYROPHOSPHOKINASE"/>
    <property type="match status" value="1"/>
</dbReference>